<protein>
    <submittedName>
        <fullName evidence="11">RNA polymerase factor sigma-54</fullName>
    </submittedName>
</protein>
<feature type="domain" description="RNA polymerase sigma factor 54 DNA-binding" evidence="9">
    <location>
        <begin position="281"/>
        <end position="440"/>
    </location>
</feature>
<dbReference type="EMBL" id="CP137640">
    <property type="protein sequence ID" value="WVX80012.1"/>
    <property type="molecule type" value="Genomic_DNA"/>
</dbReference>
<proteinExistence type="inferred from homology"/>
<keyword evidence="7" id="KW-0238">DNA-binding</keyword>
<dbReference type="InterPro" id="IPR007634">
    <property type="entry name" value="RNA_pol_sigma_54_DNA-bd"/>
</dbReference>
<dbReference type="PANTHER" id="PTHR32248">
    <property type="entry name" value="RNA POLYMERASE SIGMA-54 FACTOR"/>
    <property type="match status" value="1"/>
</dbReference>
<dbReference type="InterPro" id="IPR038709">
    <property type="entry name" value="RpoN_core-bd_sf"/>
</dbReference>
<dbReference type="Pfam" id="PF04552">
    <property type="entry name" value="Sigma54_DBD"/>
    <property type="match status" value="1"/>
</dbReference>
<evidence type="ECO:0000256" key="1">
    <source>
        <dbReference type="ARBA" id="ARBA00008798"/>
    </source>
</evidence>
<dbReference type="NCBIfam" id="TIGR02395">
    <property type="entry name" value="rpoN_sigma"/>
    <property type="match status" value="1"/>
</dbReference>
<dbReference type="PRINTS" id="PR00045">
    <property type="entry name" value="SIGMA54FCT"/>
</dbReference>
<evidence type="ECO:0000313" key="11">
    <source>
        <dbReference type="EMBL" id="WVX80012.1"/>
    </source>
</evidence>
<evidence type="ECO:0000256" key="5">
    <source>
        <dbReference type="ARBA" id="ARBA00023015"/>
    </source>
</evidence>
<dbReference type="PANTHER" id="PTHR32248:SF4">
    <property type="entry name" value="RNA POLYMERASE SIGMA-54 FACTOR"/>
    <property type="match status" value="1"/>
</dbReference>
<dbReference type="Gene3D" id="1.10.10.1330">
    <property type="entry name" value="RNA polymerase sigma-54 factor, core-binding domain"/>
    <property type="match status" value="1"/>
</dbReference>
<organism evidence="11 12">
    <name type="scientific">Niallia oryzisoli</name>
    <dbReference type="NCBI Taxonomy" id="1737571"/>
    <lineage>
        <taxon>Bacteria</taxon>
        <taxon>Bacillati</taxon>
        <taxon>Bacillota</taxon>
        <taxon>Bacilli</taxon>
        <taxon>Bacillales</taxon>
        <taxon>Bacillaceae</taxon>
        <taxon>Niallia</taxon>
    </lineage>
</organism>
<evidence type="ECO:0000256" key="3">
    <source>
        <dbReference type="ARBA" id="ARBA00022679"/>
    </source>
</evidence>
<gene>
    <name evidence="11" type="primary">rpoN</name>
    <name evidence="11" type="ORF">R4Z09_22400</name>
</gene>
<evidence type="ECO:0000256" key="8">
    <source>
        <dbReference type="ARBA" id="ARBA00023163"/>
    </source>
</evidence>
<keyword evidence="12" id="KW-1185">Reference proteome</keyword>
<keyword evidence="2" id="KW-0240">DNA-directed RNA polymerase</keyword>
<evidence type="ECO:0000259" key="10">
    <source>
        <dbReference type="Pfam" id="PF04963"/>
    </source>
</evidence>
<comment type="similarity">
    <text evidence="1">Belongs to the sigma-54 factor family.</text>
</comment>
<reference evidence="11 12" key="1">
    <citation type="submission" date="2023-10" db="EMBL/GenBank/DDBJ databases">
        <title>Niallia locisalis sp.nov. isolated from a salt pond sample.</title>
        <authorList>
            <person name="Li X.-J."/>
            <person name="Dong L."/>
        </authorList>
    </citation>
    <scope>NUCLEOTIDE SEQUENCE [LARGE SCALE GENOMIC DNA]</scope>
    <source>
        <strain evidence="11 12">DSM 29761</strain>
    </source>
</reference>
<dbReference type="Proteomes" id="UP001357223">
    <property type="component" value="Chromosome"/>
</dbReference>
<dbReference type="Pfam" id="PF00309">
    <property type="entry name" value="Sigma54_AID"/>
    <property type="match status" value="1"/>
</dbReference>
<dbReference type="InterPro" id="IPR007046">
    <property type="entry name" value="RNA_pol_sigma_54_core-bd"/>
</dbReference>
<evidence type="ECO:0000256" key="2">
    <source>
        <dbReference type="ARBA" id="ARBA00022478"/>
    </source>
</evidence>
<dbReference type="PROSITE" id="PS50044">
    <property type="entry name" value="SIGMA54_3"/>
    <property type="match status" value="1"/>
</dbReference>
<dbReference type="PIRSF" id="PIRSF000774">
    <property type="entry name" value="RpoN"/>
    <property type="match status" value="1"/>
</dbReference>
<name>A0ABZ2C8N7_9BACI</name>
<dbReference type="PROSITE" id="PS00718">
    <property type="entry name" value="SIGMA54_2"/>
    <property type="match status" value="1"/>
</dbReference>
<keyword evidence="5" id="KW-0805">Transcription regulation</keyword>
<sequence length="441" mass="50948">MQLGMNLNQYQTLKLTLTPELRQSINILQYSAYELIDFLKQQAVENPLLDIKENISMDFVTRNYNQTSVSSGTSNSDKDYDPIIHYSDTVITLEKHLLEQIMTHAKINEGQKNILKFLIGHLNQHGYLEIEPVNAAQILSVSMEEMEEAVFILQTLDPVGVGARNLKECLLIQTESQQDSHPLAYPIIEHHMEDLAANRYHKMAKQFNVTVQDIQEAADFIKSLNPRPCSEYHHEMTQYIIPDVIVEKVNDEHIIIVNDSMIPQISIHPIYKNNTVKMAEDYIKKKQHEITMLMNGISQRKYTLYKVTEAILEMQKDFFHYGMTKLKPMTLKDLSEQLGFHESTISRATSNKYIQTPHGLFKVKDLFSTGLSRRNSMDSESSVVIKEQIKDLIDKENKEKPISDQKIVELLMKNGIQISRRTVAKYREEMGIPGSSKRKRY</sequence>
<evidence type="ECO:0000256" key="4">
    <source>
        <dbReference type="ARBA" id="ARBA00022695"/>
    </source>
</evidence>
<keyword evidence="4" id="KW-0548">Nucleotidyltransferase</keyword>
<feature type="domain" description="RNA polymerase sigma factor 54 core-binding" evidence="10">
    <location>
        <begin position="90"/>
        <end position="271"/>
    </location>
</feature>
<keyword evidence="6" id="KW-0731">Sigma factor</keyword>
<keyword evidence="3" id="KW-0808">Transferase</keyword>
<evidence type="ECO:0000259" key="9">
    <source>
        <dbReference type="Pfam" id="PF04552"/>
    </source>
</evidence>
<dbReference type="RefSeq" id="WP_338448943.1">
    <property type="nucleotide sequence ID" value="NZ_CP137640.1"/>
</dbReference>
<dbReference type="Gene3D" id="1.10.10.60">
    <property type="entry name" value="Homeodomain-like"/>
    <property type="match status" value="1"/>
</dbReference>
<dbReference type="Pfam" id="PF04963">
    <property type="entry name" value="Sigma54_CBD"/>
    <property type="match status" value="1"/>
</dbReference>
<evidence type="ECO:0000313" key="12">
    <source>
        <dbReference type="Proteomes" id="UP001357223"/>
    </source>
</evidence>
<keyword evidence="8" id="KW-0804">Transcription</keyword>
<evidence type="ECO:0000256" key="7">
    <source>
        <dbReference type="ARBA" id="ARBA00023125"/>
    </source>
</evidence>
<accession>A0ABZ2C8N7</accession>
<evidence type="ECO:0000256" key="6">
    <source>
        <dbReference type="ARBA" id="ARBA00023082"/>
    </source>
</evidence>
<dbReference type="InterPro" id="IPR000394">
    <property type="entry name" value="RNA_pol_sigma_54"/>
</dbReference>